<dbReference type="EMBL" id="CP086395">
    <property type="protein sequence ID" value="USJ20987.1"/>
    <property type="molecule type" value="Genomic_DNA"/>
</dbReference>
<dbReference type="PANTHER" id="PTHR35525:SF3">
    <property type="entry name" value="BLL6575 PROTEIN"/>
    <property type="match status" value="1"/>
</dbReference>
<evidence type="ECO:0000259" key="1">
    <source>
        <dbReference type="Pfam" id="PF11706"/>
    </source>
</evidence>
<accession>A0A9Q8Y2R1</accession>
<feature type="domain" description="Zinc finger CGNR" evidence="1">
    <location>
        <begin position="152"/>
        <end position="191"/>
    </location>
</feature>
<reference evidence="2" key="1">
    <citation type="journal article" date="2022" name="Front. Microbiol.">
        <title>Feed Insects as a Reservoir of Granadaene-Producing Lactococci.</title>
        <authorList>
            <person name="Neuzil-Bunesova V."/>
            <person name="Ramirez Garcia A."/>
            <person name="Modrackova N."/>
            <person name="Makovska M."/>
            <person name="Sabolova M."/>
            <person name="Sproer C."/>
            <person name="Bunk B."/>
            <person name="Blom J."/>
            <person name="Schwab C."/>
        </authorList>
    </citation>
    <scope>NUCLEOTIDE SEQUENCE</scope>
    <source>
        <strain evidence="2">I4/6O</strain>
    </source>
</reference>
<protein>
    <submittedName>
        <fullName evidence="2">CGNR zinc finger domain-containing protein</fullName>
    </submittedName>
</protein>
<dbReference type="Proteomes" id="UP001056730">
    <property type="component" value="Chromosome"/>
</dbReference>
<organism evidence="2 3">
    <name type="scientific">Lactococcus formosensis</name>
    <dbReference type="NCBI Taxonomy" id="1281486"/>
    <lineage>
        <taxon>Bacteria</taxon>
        <taxon>Bacillati</taxon>
        <taxon>Bacillota</taxon>
        <taxon>Bacilli</taxon>
        <taxon>Lactobacillales</taxon>
        <taxon>Streptococcaceae</taxon>
        <taxon>Lactococcus</taxon>
    </lineage>
</organism>
<gene>
    <name evidence="2" type="ORF">LMK00_03030</name>
</gene>
<name>A0A9Q8Y2R1_9LACT</name>
<dbReference type="GeneID" id="89494192"/>
<proteinExistence type="predicted"/>
<dbReference type="RefSeq" id="WP_252175677.1">
    <property type="nucleotide sequence ID" value="NZ_CP086395.1"/>
</dbReference>
<dbReference type="Gene3D" id="1.10.3300.10">
    <property type="entry name" value="Jann2411-like domain"/>
    <property type="match status" value="1"/>
</dbReference>
<dbReference type="PANTHER" id="PTHR35525">
    <property type="entry name" value="BLL6575 PROTEIN"/>
    <property type="match status" value="1"/>
</dbReference>
<sequence length="197" mass="23149">MESKFVITTDNLALNLVNTQIMRYKKKIELINDETDLLSWILIQKKLTSSVPKKHQLDILESTVRTQDITEKVLKLREVIGSELQHFMNHEISLENWISDINKKLHNLPFTSRIVDKEHVLVPYNSTGYRAFLSVIYLSLSELIENEDIKKLKHCANPECILIFLDKTGRRKWCSMDICGNRNKSKKFTKKQKEKYI</sequence>
<dbReference type="InterPro" id="IPR023286">
    <property type="entry name" value="ABATE_dom_sf"/>
</dbReference>
<evidence type="ECO:0000313" key="2">
    <source>
        <dbReference type="EMBL" id="USJ20987.1"/>
    </source>
</evidence>
<dbReference type="SUPFAM" id="SSF160904">
    <property type="entry name" value="Jann2411-like"/>
    <property type="match status" value="1"/>
</dbReference>
<dbReference type="InterPro" id="IPR010852">
    <property type="entry name" value="ABATE"/>
</dbReference>
<dbReference type="AlphaFoldDB" id="A0A9Q8Y2R1"/>
<dbReference type="InterPro" id="IPR021005">
    <property type="entry name" value="Znf_CGNR"/>
</dbReference>
<dbReference type="Pfam" id="PF11706">
    <property type="entry name" value="zf-CGNR"/>
    <property type="match status" value="1"/>
</dbReference>
<evidence type="ECO:0000313" key="3">
    <source>
        <dbReference type="Proteomes" id="UP001056730"/>
    </source>
</evidence>
<dbReference type="KEGG" id="lfo:LMK00_03030"/>